<keyword evidence="2" id="KW-0238">DNA-binding</keyword>
<evidence type="ECO:0000313" key="6">
    <source>
        <dbReference type="Proteomes" id="UP000315677"/>
    </source>
</evidence>
<protein>
    <submittedName>
        <fullName evidence="5">LacI family transcriptional regulator</fullName>
    </submittedName>
</protein>
<evidence type="ECO:0000256" key="2">
    <source>
        <dbReference type="ARBA" id="ARBA00023125"/>
    </source>
</evidence>
<keyword evidence="3" id="KW-0804">Transcription</keyword>
<feature type="domain" description="HTH lacI-type" evidence="4">
    <location>
        <begin position="19"/>
        <end position="73"/>
    </location>
</feature>
<dbReference type="Gene3D" id="1.10.260.40">
    <property type="entry name" value="lambda repressor-like DNA-binding domains"/>
    <property type="match status" value="1"/>
</dbReference>
<reference evidence="5 6" key="1">
    <citation type="submission" date="2019-06" db="EMBL/GenBank/DDBJ databases">
        <title>Sequencing the genomes of 1000 actinobacteria strains.</title>
        <authorList>
            <person name="Klenk H.-P."/>
        </authorList>
    </citation>
    <scope>NUCLEOTIDE SEQUENCE [LARGE SCALE GENOMIC DNA]</scope>
    <source>
        <strain evidence="5 6">DSM 45301</strain>
    </source>
</reference>
<dbReference type="Proteomes" id="UP000315677">
    <property type="component" value="Unassembled WGS sequence"/>
</dbReference>
<dbReference type="PANTHER" id="PTHR30146:SF109">
    <property type="entry name" value="HTH-TYPE TRANSCRIPTIONAL REGULATOR GALS"/>
    <property type="match status" value="1"/>
</dbReference>
<evidence type="ECO:0000256" key="3">
    <source>
        <dbReference type="ARBA" id="ARBA00023163"/>
    </source>
</evidence>
<dbReference type="AlphaFoldDB" id="A0A543D0N1"/>
<dbReference type="PROSITE" id="PS50932">
    <property type="entry name" value="HTH_LACI_2"/>
    <property type="match status" value="1"/>
</dbReference>
<dbReference type="InterPro" id="IPR028082">
    <property type="entry name" value="Peripla_BP_I"/>
</dbReference>
<dbReference type="OrthoDB" id="3258243at2"/>
<dbReference type="GO" id="GO:0000976">
    <property type="term" value="F:transcription cis-regulatory region binding"/>
    <property type="evidence" value="ECO:0007669"/>
    <property type="project" value="TreeGrafter"/>
</dbReference>
<sequence length="348" mass="36903">MPQDDADPTPAGGASARPATIMDVARLAEVSPSTVSRALSNPGRVHHRTRERVEVAAAALSYVPSNQARSLSSGRTRTVAVLVPDITNPFYFDLIRGAQRRLNAAGFTQLLVDTDESSDVEAAALEVMRKSSDGVVLAASRLRDEHLAEVARRQPVVTVNRDVPGVPSVVLDTPTGVTQALGHLHSLGHRRVAYVAGPANSWSSARRWTALETEAARLGIEVRLVGPWSPRLTSGAAAADAVLGERVSACVVFNDLIAIGMLTRLRDRDVRVPAELSVVGCDDVFGSDFCHPPLTTVTAPIEDAGRVAVTMLLSRVEPAPSAPPRMRAVLPTHLTVRASSGPAPNAEK</sequence>
<dbReference type="SUPFAM" id="SSF53822">
    <property type="entry name" value="Periplasmic binding protein-like I"/>
    <property type="match status" value="1"/>
</dbReference>
<accession>A0A543D0N1</accession>
<dbReference type="RefSeq" id="WP_142062322.1">
    <property type="nucleotide sequence ID" value="NZ_VFPA01000006.1"/>
</dbReference>
<evidence type="ECO:0000256" key="1">
    <source>
        <dbReference type="ARBA" id="ARBA00023015"/>
    </source>
</evidence>
<evidence type="ECO:0000259" key="4">
    <source>
        <dbReference type="PROSITE" id="PS50932"/>
    </source>
</evidence>
<dbReference type="CDD" id="cd06267">
    <property type="entry name" value="PBP1_LacI_sugar_binding-like"/>
    <property type="match status" value="1"/>
</dbReference>
<name>A0A543D0N1_9PSEU</name>
<organism evidence="5 6">
    <name type="scientific">Pseudonocardia kunmingensis</name>
    <dbReference type="NCBI Taxonomy" id="630975"/>
    <lineage>
        <taxon>Bacteria</taxon>
        <taxon>Bacillati</taxon>
        <taxon>Actinomycetota</taxon>
        <taxon>Actinomycetes</taxon>
        <taxon>Pseudonocardiales</taxon>
        <taxon>Pseudonocardiaceae</taxon>
        <taxon>Pseudonocardia</taxon>
    </lineage>
</organism>
<dbReference type="PANTHER" id="PTHR30146">
    <property type="entry name" value="LACI-RELATED TRANSCRIPTIONAL REPRESSOR"/>
    <property type="match status" value="1"/>
</dbReference>
<dbReference type="CDD" id="cd01392">
    <property type="entry name" value="HTH_LacI"/>
    <property type="match status" value="1"/>
</dbReference>
<dbReference type="Pfam" id="PF13377">
    <property type="entry name" value="Peripla_BP_3"/>
    <property type="match status" value="1"/>
</dbReference>
<keyword evidence="1" id="KW-0805">Transcription regulation</keyword>
<gene>
    <name evidence="5" type="ORF">FB558_7494</name>
</gene>
<dbReference type="EMBL" id="VFPA01000006">
    <property type="protein sequence ID" value="TQM02851.1"/>
    <property type="molecule type" value="Genomic_DNA"/>
</dbReference>
<keyword evidence="6" id="KW-1185">Reference proteome</keyword>
<dbReference type="InterPro" id="IPR046335">
    <property type="entry name" value="LacI/GalR-like_sensor"/>
</dbReference>
<dbReference type="GO" id="GO:0003700">
    <property type="term" value="F:DNA-binding transcription factor activity"/>
    <property type="evidence" value="ECO:0007669"/>
    <property type="project" value="TreeGrafter"/>
</dbReference>
<dbReference type="InterPro" id="IPR000843">
    <property type="entry name" value="HTH_LacI"/>
</dbReference>
<dbReference type="Pfam" id="PF00356">
    <property type="entry name" value="LacI"/>
    <property type="match status" value="1"/>
</dbReference>
<dbReference type="InterPro" id="IPR010982">
    <property type="entry name" value="Lambda_DNA-bd_dom_sf"/>
</dbReference>
<comment type="caution">
    <text evidence="5">The sequence shown here is derived from an EMBL/GenBank/DDBJ whole genome shotgun (WGS) entry which is preliminary data.</text>
</comment>
<proteinExistence type="predicted"/>
<dbReference type="SMART" id="SM00354">
    <property type="entry name" value="HTH_LACI"/>
    <property type="match status" value="1"/>
</dbReference>
<dbReference type="SUPFAM" id="SSF47413">
    <property type="entry name" value="lambda repressor-like DNA-binding domains"/>
    <property type="match status" value="1"/>
</dbReference>
<dbReference type="PROSITE" id="PS00356">
    <property type="entry name" value="HTH_LACI_1"/>
    <property type="match status" value="1"/>
</dbReference>
<evidence type="ECO:0000313" key="5">
    <source>
        <dbReference type="EMBL" id="TQM02851.1"/>
    </source>
</evidence>
<dbReference type="Gene3D" id="3.40.50.2300">
    <property type="match status" value="2"/>
</dbReference>